<protein>
    <submittedName>
        <fullName evidence="1">Uncharacterized protein</fullName>
    </submittedName>
</protein>
<dbReference type="RefSeq" id="WP_169901075.1">
    <property type="nucleotide sequence ID" value="NZ_WKEB01000023.1"/>
</dbReference>
<reference evidence="1 2" key="1">
    <citation type="submission" date="2019-11" db="EMBL/GenBank/DDBJ databases">
        <title>Epiphytic Pseudomonas syringae from cherry orchards.</title>
        <authorList>
            <person name="Hulin M.T."/>
        </authorList>
    </citation>
    <scope>NUCLEOTIDE SEQUENCE [LARGE SCALE GENOMIC DNA]</scope>
    <source>
        <strain evidence="1 2">PA-6-9F</strain>
    </source>
</reference>
<proteinExistence type="predicted"/>
<dbReference type="Proteomes" id="UP000814172">
    <property type="component" value="Unassembled WGS sequence"/>
</dbReference>
<comment type="caution">
    <text evidence="1">The sequence shown here is derived from an EMBL/GenBank/DDBJ whole genome shotgun (WGS) entry which is preliminary data.</text>
</comment>
<dbReference type="EMBL" id="WKEW01000018">
    <property type="protein sequence ID" value="MCF5056909.1"/>
    <property type="molecule type" value="Genomic_DNA"/>
</dbReference>
<sequence>MQVNPQEVSAEKATTTAADLRLVSVEQLQKIHRELDACQKVIWMAGCGQRGYGFDQAYVNGAQEQLKVIEELLVSTQPAALDDTARLNFMLEKHRKVVVELVLFPRRHHEVYVEEGFMADEQYPAVTHAGDWANGSATAKEVKRKAIDAAIAAHEQGGAL</sequence>
<gene>
    <name evidence="1" type="ORF">GIW75_08065</name>
</gene>
<accession>A0AAW5A6D0</accession>
<evidence type="ECO:0000313" key="2">
    <source>
        <dbReference type="Proteomes" id="UP000814172"/>
    </source>
</evidence>
<organism evidence="1 2">
    <name type="scientific">Pseudomonas proteolytica</name>
    <dbReference type="NCBI Taxonomy" id="219574"/>
    <lineage>
        <taxon>Bacteria</taxon>
        <taxon>Pseudomonadati</taxon>
        <taxon>Pseudomonadota</taxon>
        <taxon>Gammaproteobacteria</taxon>
        <taxon>Pseudomonadales</taxon>
        <taxon>Pseudomonadaceae</taxon>
        <taxon>Pseudomonas</taxon>
    </lineage>
</organism>
<dbReference type="AlphaFoldDB" id="A0AAW5A6D0"/>
<name>A0AAW5A6D0_9PSED</name>
<keyword evidence="2" id="KW-1185">Reference proteome</keyword>
<evidence type="ECO:0000313" key="1">
    <source>
        <dbReference type="EMBL" id="MCF5056909.1"/>
    </source>
</evidence>